<dbReference type="InterPro" id="IPR001757">
    <property type="entry name" value="P_typ_ATPase"/>
</dbReference>
<dbReference type="InterPro" id="IPR023298">
    <property type="entry name" value="ATPase_P-typ_TM_dom_sf"/>
</dbReference>
<keyword evidence="6" id="KW-1278">Translocase</keyword>
<dbReference type="SUPFAM" id="SSF81665">
    <property type="entry name" value="Calcium ATPase, transmembrane domain M"/>
    <property type="match status" value="1"/>
</dbReference>
<dbReference type="InterPro" id="IPR004014">
    <property type="entry name" value="ATPase_P-typ_cation-transptr_N"/>
</dbReference>
<dbReference type="SFLD" id="SFLDS00003">
    <property type="entry name" value="Haloacid_Dehalogenase"/>
    <property type="match status" value="1"/>
</dbReference>
<dbReference type="Pfam" id="PF00702">
    <property type="entry name" value="Hydrolase"/>
    <property type="match status" value="1"/>
</dbReference>
<dbReference type="GO" id="GO:0005388">
    <property type="term" value="F:P-type calcium transporter activity"/>
    <property type="evidence" value="ECO:0007669"/>
    <property type="project" value="UniProtKB-EC"/>
</dbReference>
<evidence type="ECO:0000259" key="10">
    <source>
        <dbReference type="SMART" id="SM00831"/>
    </source>
</evidence>
<dbReference type="Gene3D" id="3.40.1110.10">
    <property type="entry name" value="Calcium-transporting ATPase, cytoplasmic domain N"/>
    <property type="match status" value="1"/>
</dbReference>
<dbReference type="Gene3D" id="3.40.50.1000">
    <property type="entry name" value="HAD superfamily/HAD-like"/>
    <property type="match status" value="1"/>
</dbReference>
<dbReference type="SFLD" id="SFLDF00027">
    <property type="entry name" value="p-type_atpase"/>
    <property type="match status" value="1"/>
</dbReference>
<dbReference type="SUPFAM" id="SSF81653">
    <property type="entry name" value="Calcium ATPase, transduction domain A"/>
    <property type="match status" value="1"/>
</dbReference>
<keyword evidence="8 9" id="KW-0472">Membrane</keyword>
<feature type="domain" description="Cation-transporting P-type ATPase N-terminal" evidence="10">
    <location>
        <begin position="125"/>
        <end position="199"/>
    </location>
</feature>
<dbReference type="Gene3D" id="1.20.1110.10">
    <property type="entry name" value="Calcium-transporting ATPase, transmembrane domain"/>
    <property type="match status" value="2"/>
</dbReference>
<comment type="subcellular location">
    <subcellularLocation>
        <location evidence="1">Membrane</location>
        <topology evidence="1">Multi-pass membrane protein</topology>
    </subcellularLocation>
</comment>
<feature type="transmembrane region" description="Helical" evidence="9">
    <location>
        <begin position="423"/>
        <end position="441"/>
    </location>
</feature>
<dbReference type="Pfam" id="PF00690">
    <property type="entry name" value="Cation_ATPase_N"/>
    <property type="match status" value="1"/>
</dbReference>
<feature type="transmembrane region" description="Helical" evidence="9">
    <location>
        <begin position="1096"/>
        <end position="1115"/>
    </location>
</feature>
<dbReference type="GO" id="GO:0016020">
    <property type="term" value="C:membrane"/>
    <property type="evidence" value="ECO:0007669"/>
    <property type="project" value="UniProtKB-SubCell"/>
</dbReference>
<accession>A0A074ZSS1</accession>
<dbReference type="GO" id="GO:0016887">
    <property type="term" value="F:ATP hydrolysis activity"/>
    <property type="evidence" value="ECO:0007669"/>
    <property type="project" value="InterPro"/>
</dbReference>
<dbReference type="PROSITE" id="PS00154">
    <property type="entry name" value="ATPASE_E1_E2"/>
    <property type="match status" value="1"/>
</dbReference>
<dbReference type="InterPro" id="IPR036412">
    <property type="entry name" value="HAD-like_sf"/>
</dbReference>
<dbReference type="InterPro" id="IPR008250">
    <property type="entry name" value="ATPase_P-typ_transduc_dom_A_sf"/>
</dbReference>
<dbReference type="InterPro" id="IPR023299">
    <property type="entry name" value="ATPase_P-typ_cyto_dom_N"/>
</dbReference>
<keyword evidence="7 9" id="KW-1133">Transmembrane helix</keyword>
<evidence type="ECO:0000256" key="2">
    <source>
        <dbReference type="ARBA" id="ARBA00012790"/>
    </source>
</evidence>
<reference evidence="11 12" key="1">
    <citation type="submission" date="2013-11" db="EMBL/GenBank/DDBJ databases">
        <title>Opisthorchis viverrini - life in the bile duct.</title>
        <authorList>
            <person name="Young N.D."/>
            <person name="Nagarajan N."/>
            <person name="Lin S.J."/>
            <person name="Korhonen P.K."/>
            <person name="Jex A.R."/>
            <person name="Hall R.S."/>
            <person name="Safavi-Hemami H."/>
            <person name="Kaewkong W."/>
            <person name="Bertrand D."/>
            <person name="Gao S."/>
            <person name="Seet Q."/>
            <person name="Wongkham S."/>
            <person name="Teh B.T."/>
            <person name="Wongkham C."/>
            <person name="Intapan P.M."/>
            <person name="Maleewong W."/>
            <person name="Yang X."/>
            <person name="Hu M."/>
            <person name="Wang Z."/>
            <person name="Hofmann A."/>
            <person name="Sternberg P.W."/>
            <person name="Tan P."/>
            <person name="Wang J."/>
            <person name="Gasser R.B."/>
        </authorList>
    </citation>
    <scope>NUCLEOTIDE SEQUENCE [LARGE SCALE GENOMIC DNA]</scope>
</reference>
<feature type="transmembrane region" description="Helical" evidence="9">
    <location>
        <begin position="1031"/>
        <end position="1047"/>
    </location>
</feature>
<sequence>IYVEFNGTSVCSAITPFRSLAPEGCTRGGVLLGCPGLDRGNRDSEFGFEPRAFRSVSLRPYHLAVLGSVRRTIDCFISAGVFLGVQSTLSWIVENLILLAAGRCAPKHIMRSTPHNTDYHLCARKAAVTSVGELCQLLQVNLTMGLDEKEVRLRRNVAGPNSFDHKSSDSLVKRYLEQFKEPMILLLLISAAVSFLMQQYDDTVSITAAVCIVVTVAFIQNYRSEKALEALKNLMPPKCNCVRNGVLSTFLASELVPGDVVFLSMGDRIPADMRLIETVDLRVDESSLTGETEAVPKMADTLSSTGSLLVPNGVGPTYNPTLTESKPPVDSFCPEEPLLTSITINSDYTANSPTTDALNRLRGCHDLTNIAFMGTLVCCGTAKGVVIATGEHSEFGEVFRMMQSEEAPRTPLQKNMDRLGKHLSVISLTIIGSIVIVGLIQRRHFLELLNIGVSLAVAAIPEGLPIVVTVTLAIGQMRMAARNAVVRKLPAVETLGCVNVVCADKTGTMTKNEMTVSQIVSSDLEHYTVQSRLDGLPLALSSSTPNIHRTFSADSSSVVGPCAESAVPLFRSHSIYPNSRTHSTVDLLSASSCPTAFQRIIEIGSICNNAILQDGKLHGQPTEGALLRLASQFRIGDMRQLYTRLHEWSFSSETKMMMISCMRNGQVPSTGPVYFAKGAVDRILQQCIYVHKPYSLESSTGSQSPSDVVCIDNSPVRSIDSPYPLTLEHRSAILEEAASLGLLGLRVLALAEGSHPEQLVFHGLVGLLDPPRPGVEACVRTLLESGVRVVMITGDSVETAKAIGGRLFLYREGDCCLSGEEVDQLSLTALQTRVRNVTIFYRTGPRHKCKIVKALQHCGLIVAMTGDGVNDAVALKSSDIGIAMGCAGTDVCREAADIVLLDDNFATILAAMEEGKSIFHNIRNFVGFQLSTSIAALSLIALSTLLSLPTPLNAMQILYINILMDGPPAQSLGVEPPDEMVIKQPPRRSQDPILDRQLMTNVLFAASTILIGTFGIFWLELADNHVTPRDTTMTFTCFVLFDMFNALSFRSQKKSIFSLGFTTNRMFLIAVSLSLFGQLLVIYFPPLQKVFQTESLSVSDLLLLVCLSSTVFVVSEIRKFFRTPRWNVFKPWVTCHSRCRGRYSKFGESMV</sequence>
<dbReference type="Gene3D" id="2.70.150.10">
    <property type="entry name" value="Calcium-transporting ATPase, cytoplasmic transduction domain A"/>
    <property type="match status" value="2"/>
</dbReference>
<organism evidence="11 12">
    <name type="scientific">Opisthorchis viverrini</name>
    <name type="common">Southeast Asian liver fluke</name>
    <dbReference type="NCBI Taxonomy" id="6198"/>
    <lineage>
        <taxon>Eukaryota</taxon>
        <taxon>Metazoa</taxon>
        <taxon>Spiralia</taxon>
        <taxon>Lophotrochozoa</taxon>
        <taxon>Platyhelminthes</taxon>
        <taxon>Trematoda</taxon>
        <taxon>Digenea</taxon>
        <taxon>Opisthorchiida</taxon>
        <taxon>Opisthorchiata</taxon>
        <taxon>Opisthorchiidae</taxon>
        <taxon>Opisthorchis</taxon>
    </lineage>
</organism>
<dbReference type="GO" id="GO:0005524">
    <property type="term" value="F:ATP binding"/>
    <property type="evidence" value="ECO:0007669"/>
    <property type="project" value="UniProtKB-KW"/>
</dbReference>
<dbReference type="SUPFAM" id="SSF81660">
    <property type="entry name" value="Metal cation-transporting ATPase, ATP-binding domain N"/>
    <property type="match status" value="1"/>
</dbReference>
<dbReference type="RefSeq" id="XP_009167367.1">
    <property type="nucleotide sequence ID" value="XM_009169103.1"/>
</dbReference>
<dbReference type="KEGG" id="ovi:T265_13488"/>
<keyword evidence="12" id="KW-1185">Reference proteome</keyword>
<dbReference type="PANTHER" id="PTHR42861">
    <property type="entry name" value="CALCIUM-TRANSPORTING ATPASE"/>
    <property type="match status" value="1"/>
</dbReference>
<dbReference type="InterPro" id="IPR059000">
    <property type="entry name" value="ATPase_P-type_domA"/>
</dbReference>
<dbReference type="EC" id="7.2.2.10" evidence="2"/>
<dbReference type="Pfam" id="PF00689">
    <property type="entry name" value="Cation_ATPase_C"/>
    <property type="match status" value="1"/>
</dbReference>
<proteinExistence type="predicted"/>
<evidence type="ECO:0000313" key="12">
    <source>
        <dbReference type="Proteomes" id="UP000054324"/>
    </source>
</evidence>
<dbReference type="SFLD" id="SFLDG00002">
    <property type="entry name" value="C1.7:_P-type_atpase_like"/>
    <property type="match status" value="1"/>
</dbReference>
<feature type="transmembrane region" description="Helical" evidence="9">
    <location>
        <begin position="453"/>
        <end position="474"/>
    </location>
</feature>
<evidence type="ECO:0000256" key="5">
    <source>
        <dbReference type="ARBA" id="ARBA00022840"/>
    </source>
</evidence>
<dbReference type="SUPFAM" id="SSF56784">
    <property type="entry name" value="HAD-like"/>
    <property type="match status" value="1"/>
</dbReference>
<keyword evidence="4" id="KW-0547">Nucleotide-binding</keyword>
<feature type="transmembrane region" description="Helical" evidence="9">
    <location>
        <begin position="998"/>
        <end position="1019"/>
    </location>
</feature>
<evidence type="ECO:0000256" key="9">
    <source>
        <dbReference type="SAM" id="Phobius"/>
    </source>
</evidence>
<evidence type="ECO:0000256" key="6">
    <source>
        <dbReference type="ARBA" id="ARBA00022967"/>
    </source>
</evidence>
<name>A0A074ZSS1_OPIVI</name>
<dbReference type="SMART" id="SM00831">
    <property type="entry name" value="Cation_ATPase_N"/>
    <property type="match status" value="1"/>
</dbReference>
<dbReference type="PRINTS" id="PR00120">
    <property type="entry name" value="HATPASE"/>
</dbReference>
<dbReference type="STRING" id="6198.A0A074ZSS1"/>
<keyword evidence="5" id="KW-0067">ATP-binding</keyword>
<dbReference type="Pfam" id="PF00122">
    <property type="entry name" value="E1-E2_ATPase"/>
    <property type="match status" value="1"/>
</dbReference>
<dbReference type="GeneID" id="20327655"/>
<feature type="transmembrane region" description="Helical" evidence="9">
    <location>
        <begin position="1067"/>
        <end position="1084"/>
    </location>
</feature>
<dbReference type="Proteomes" id="UP000054324">
    <property type="component" value="Unassembled WGS sequence"/>
</dbReference>
<dbReference type="NCBIfam" id="TIGR01494">
    <property type="entry name" value="ATPase_P-type"/>
    <property type="match status" value="2"/>
</dbReference>
<evidence type="ECO:0000256" key="7">
    <source>
        <dbReference type="ARBA" id="ARBA00022989"/>
    </source>
</evidence>
<evidence type="ECO:0000313" key="11">
    <source>
        <dbReference type="EMBL" id="KER28882.1"/>
    </source>
</evidence>
<dbReference type="InterPro" id="IPR006068">
    <property type="entry name" value="ATPase_P-typ_cation-transptr_C"/>
</dbReference>
<dbReference type="InterPro" id="IPR018303">
    <property type="entry name" value="ATPase_P-typ_P_site"/>
</dbReference>
<dbReference type="OrthoDB" id="3352408at2759"/>
<evidence type="ECO:0000256" key="1">
    <source>
        <dbReference type="ARBA" id="ARBA00004141"/>
    </source>
</evidence>
<dbReference type="AlphaFoldDB" id="A0A074ZSS1"/>
<evidence type="ECO:0000256" key="8">
    <source>
        <dbReference type="ARBA" id="ARBA00023136"/>
    </source>
</evidence>
<dbReference type="EMBL" id="KL596689">
    <property type="protein sequence ID" value="KER28882.1"/>
    <property type="molecule type" value="Genomic_DNA"/>
</dbReference>
<dbReference type="CTD" id="20327655"/>
<dbReference type="PRINTS" id="PR00119">
    <property type="entry name" value="CATATPASE"/>
</dbReference>
<evidence type="ECO:0000256" key="3">
    <source>
        <dbReference type="ARBA" id="ARBA00022692"/>
    </source>
</evidence>
<dbReference type="InterPro" id="IPR044492">
    <property type="entry name" value="P_typ_ATPase_HD_dom"/>
</dbReference>
<gene>
    <name evidence="11" type="ORF">T265_13488</name>
</gene>
<feature type="non-terminal residue" evidence="11">
    <location>
        <position position="1"/>
    </location>
</feature>
<dbReference type="Pfam" id="PF13246">
    <property type="entry name" value="Cation_ATPase"/>
    <property type="match status" value="1"/>
</dbReference>
<dbReference type="InterPro" id="IPR023214">
    <property type="entry name" value="HAD_sf"/>
</dbReference>
<protein>
    <recommendedName>
        <fullName evidence="2">P-type Ca(2+) transporter</fullName>
        <ecNumber evidence="2">7.2.2.10</ecNumber>
    </recommendedName>
</protein>
<evidence type="ECO:0000256" key="4">
    <source>
        <dbReference type="ARBA" id="ARBA00022741"/>
    </source>
</evidence>
<keyword evidence="3 9" id="KW-0812">Transmembrane</keyword>